<dbReference type="AlphaFoldDB" id="A0A285R7K4"/>
<proteinExistence type="predicted"/>
<dbReference type="Proteomes" id="UP000219494">
    <property type="component" value="Unassembled WGS sequence"/>
</dbReference>
<protein>
    <submittedName>
        <fullName evidence="1">Uncharacterized protein</fullName>
    </submittedName>
</protein>
<sequence length="108" mass="12194">MREQIYGLLDHPSDQLGAYRTDAPDGEWTGRLNDRAWGKSANLFCYFTDIVSAEGYRLSVFFDKEYRPANGGPAMDLEPLGRMFKITTRQGKKGLSRFITAEPVDPVT</sequence>
<dbReference type="EMBL" id="OBMI01000005">
    <property type="protein sequence ID" value="SOB88362.1"/>
    <property type="molecule type" value="Genomic_DNA"/>
</dbReference>
<gene>
    <name evidence="1" type="ORF">SAMN06297144_3518</name>
</gene>
<evidence type="ECO:0000313" key="2">
    <source>
        <dbReference type="Proteomes" id="UP000219494"/>
    </source>
</evidence>
<dbReference type="RefSeq" id="WP_097065256.1">
    <property type="nucleotide sequence ID" value="NZ_OBMI01000005.1"/>
</dbReference>
<accession>A0A285R7K4</accession>
<name>A0A285R7K4_9SPHN</name>
<evidence type="ECO:0000313" key="1">
    <source>
        <dbReference type="EMBL" id="SOB88362.1"/>
    </source>
</evidence>
<reference evidence="1 2" key="1">
    <citation type="submission" date="2017-07" db="EMBL/GenBank/DDBJ databases">
        <authorList>
            <person name="Sun Z.S."/>
            <person name="Albrecht U."/>
            <person name="Echele G."/>
            <person name="Lee C.C."/>
        </authorList>
    </citation>
    <scope>NUCLEOTIDE SEQUENCE [LARGE SCALE GENOMIC DNA]</scope>
    <source>
        <strain evidence="1 2">CGMCC 1.12672</strain>
    </source>
</reference>
<organism evidence="1 2">
    <name type="scientific">Sphingomonas guangdongensis</name>
    <dbReference type="NCBI Taxonomy" id="1141890"/>
    <lineage>
        <taxon>Bacteria</taxon>
        <taxon>Pseudomonadati</taxon>
        <taxon>Pseudomonadota</taxon>
        <taxon>Alphaproteobacteria</taxon>
        <taxon>Sphingomonadales</taxon>
        <taxon>Sphingomonadaceae</taxon>
        <taxon>Sphingomonas</taxon>
    </lineage>
</organism>
<keyword evidence="2" id="KW-1185">Reference proteome</keyword>